<dbReference type="Gene3D" id="3.90.190.20">
    <property type="entry name" value="Mur ligase, C-terminal domain"/>
    <property type="match status" value="1"/>
</dbReference>
<dbReference type="PANTHER" id="PTHR43445:SF5">
    <property type="entry name" value="UDP-N-ACETYLMURAMATE--L-ALANYL-GAMMA-D-GLUTAMYL-MESO-2,6-DIAMINOHEPTANDIOATE LIGASE"/>
    <property type="match status" value="1"/>
</dbReference>
<feature type="domain" description="Mur ligase N-terminal catalytic" evidence="1">
    <location>
        <begin position="14"/>
        <end position="115"/>
    </location>
</feature>
<keyword evidence="3" id="KW-0436">Ligase</keyword>
<dbReference type="Proteomes" id="UP000245468">
    <property type="component" value="Chromosome"/>
</dbReference>
<dbReference type="SUPFAM" id="SSF51984">
    <property type="entry name" value="MurCD N-terminal domain"/>
    <property type="match status" value="1"/>
</dbReference>
<proteinExistence type="predicted"/>
<dbReference type="Pfam" id="PF08245">
    <property type="entry name" value="Mur_ligase_M"/>
    <property type="match status" value="1"/>
</dbReference>
<dbReference type="InterPro" id="IPR013221">
    <property type="entry name" value="Mur_ligase_cen"/>
</dbReference>
<dbReference type="KEGG" id="psez:HME7025_02257"/>
<dbReference type="PANTHER" id="PTHR43445">
    <property type="entry name" value="UDP-N-ACETYLMURAMATE--L-ALANINE LIGASE-RELATED"/>
    <property type="match status" value="1"/>
</dbReference>
<dbReference type="Gene3D" id="3.40.50.720">
    <property type="entry name" value="NAD(P)-binding Rossmann-like Domain"/>
    <property type="match status" value="1"/>
</dbReference>
<dbReference type="InterPro" id="IPR050061">
    <property type="entry name" value="MurCDEF_pg_biosynth"/>
</dbReference>
<sequence length="467" mass="52284">MYFANYSIQCYMPKIHFIAIGGAAMHNLALALQLQGYHISGSDDEIYEPSKSLLAKHGILPDSFGWFPEKITSDLDCVIVGMHARADNPELIKAQELGIRIESYPSFLYEHSKNKQRIVIAGSHGKTSITSMVLHVLKTLNKKFDYLVGAKIEGFDLMASLSDAPIIVIEGDEYLASPIDRRAKFLLYQAHIALISGIAWDHINVYPTFESYTASFEELIKSMPKAGSLFFDQTDKNLNQLTDSCPDHTEKTGYEAHPSFIKNGQTILKGIDGKEYEIQIFGEHSLKNLNGARLLCEQVGVSSSDFYQAIQSFKGAAKRLELVGKSDSCLFYKDFAHAPSKVKATTLAVKSQYPQRTLVACLELHTFSSLNPAFLPHYAKTLDAADFAVIYLSEHAREIKRMDRIEDNQVQQYFEHPNIIILRNPADLSAYLLQKSWSNSNLLMMSSGTFDGLDFIDIAHQMGLSVE</sequence>
<feature type="domain" description="Mur ligase central" evidence="2">
    <location>
        <begin position="120"/>
        <end position="292"/>
    </location>
</feature>
<accession>A0A2S2DXG7</accession>
<dbReference type="InterPro" id="IPR036565">
    <property type="entry name" value="Mur-like_cat_sf"/>
</dbReference>
<dbReference type="GO" id="GO:0016881">
    <property type="term" value="F:acid-amino acid ligase activity"/>
    <property type="evidence" value="ECO:0007669"/>
    <property type="project" value="InterPro"/>
</dbReference>
<dbReference type="Pfam" id="PF01225">
    <property type="entry name" value="Mur_ligase"/>
    <property type="match status" value="1"/>
</dbReference>
<organism evidence="3 4">
    <name type="scientific">Aquirufa nivalisilvae</name>
    <dbReference type="NCBI Taxonomy" id="2516557"/>
    <lineage>
        <taxon>Bacteria</taxon>
        <taxon>Pseudomonadati</taxon>
        <taxon>Bacteroidota</taxon>
        <taxon>Cytophagia</taxon>
        <taxon>Cytophagales</taxon>
        <taxon>Flectobacillaceae</taxon>
        <taxon>Aquirufa</taxon>
    </lineage>
</organism>
<dbReference type="EMBL" id="CP029346">
    <property type="protein sequence ID" value="AWL10104.1"/>
    <property type="molecule type" value="Genomic_DNA"/>
</dbReference>
<dbReference type="InterPro" id="IPR036615">
    <property type="entry name" value="Mur_ligase_C_dom_sf"/>
</dbReference>
<dbReference type="AlphaFoldDB" id="A0A2S2DXG7"/>
<dbReference type="InterPro" id="IPR000713">
    <property type="entry name" value="Mur_ligase_N"/>
</dbReference>
<dbReference type="SUPFAM" id="SSF53244">
    <property type="entry name" value="MurD-like peptide ligases, peptide-binding domain"/>
    <property type="match status" value="1"/>
</dbReference>
<dbReference type="EC" id="6.3.2.-" evidence="3"/>
<dbReference type="SUPFAM" id="SSF53623">
    <property type="entry name" value="MurD-like peptide ligases, catalytic domain"/>
    <property type="match status" value="1"/>
</dbReference>
<evidence type="ECO:0000313" key="4">
    <source>
        <dbReference type="Proteomes" id="UP000245468"/>
    </source>
</evidence>
<dbReference type="Gene3D" id="3.40.1190.10">
    <property type="entry name" value="Mur-like, catalytic domain"/>
    <property type="match status" value="1"/>
</dbReference>
<reference evidence="4" key="1">
    <citation type="submission" date="2018-05" db="EMBL/GenBank/DDBJ databases">
        <title>Pseudarcicella sp. HME7025 Genome sequencing and assembly.</title>
        <authorList>
            <person name="Kim H."/>
            <person name="Kang H."/>
            <person name="Joh K."/>
        </authorList>
    </citation>
    <scope>NUCLEOTIDE SEQUENCE [LARGE SCALE GENOMIC DNA]</scope>
    <source>
        <strain evidence="4">HME7025</strain>
    </source>
</reference>
<evidence type="ECO:0000259" key="1">
    <source>
        <dbReference type="Pfam" id="PF01225"/>
    </source>
</evidence>
<name>A0A2S2DXG7_9BACT</name>
<keyword evidence="4" id="KW-1185">Reference proteome</keyword>
<dbReference type="GO" id="GO:0005524">
    <property type="term" value="F:ATP binding"/>
    <property type="evidence" value="ECO:0007669"/>
    <property type="project" value="InterPro"/>
</dbReference>
<gene>
    <name evidence="3" type="ORF">HME7025_02257</name>
</gene>
<evidence type="ECO:0000259" key="2">
    <source>
        <dbReference type="Pfam" id="PF08245"/>
    </source>
</evidence>
<evidence type="ECO:0000313" key="3">
    <source>
        <dbReference type="EMBL" id="AWL10104.1"/>
    </source>
</evidence>
<protein>
    <submittedName>
        <fullName evidence="3">UDP-N-acetylmuramate--L-alanine ligase</fullName>
        <ecNumber evidence="3">6.3.2.-</ecNumber>
    </submittedName>
</protein>